<dbReference type="SUPFAM" id="SSF51735">
    <property type="entry name" value="NAD(P)-binding Rossmann-fold domains"/>
    <property type="match status" value="1"/>
</dbReference>
<gene>
    <name evidence="4" type="ORF">E9677_17370</name>
</gene>
<dbReference type="InterPro" id="IPR006140">
    <property type="entry name" value="D-isomer_DH_NAD-bd"/>
</dbReference>
<feature type="domain" description="D-isomer specific 2-hydroxyacid dehydrogenase NAD-binding" evidence="3">
    <location>
        <begin position="110"/>
        <end position="278"/>
    </location>
</feature>
<dbReference type="PANTHER" id="PTHR43333:SF1">
    <property type="entry name" value="D-ISOMER SPECIFIC 2-HYDROXYACID DEHYDROGENASE NAD-BINDING DOMAIN-CONTAINING PROTEIN"/>
    <property type="match status" value="1"/>
</dbReference>
<keyword evidence="5" id="KW-1185">Reference proteome</keyword>
<evidence type="ECO:0000259" key="3">
    <source>
        <dbReference type="Pfam" id="PF02826"/>
    </source>
</evidence>
<dbReference type="CDD" id="cd12164">
    <property type="entry name" value="GDH_like_2"/>
    <property type="match status" value="1"/>
</dbReference>
<dbReference type="Pfam" id="PF02826">
    <property type="entry name" value="2-Hacid_dh_C"/>
    <property type="match status" value="1"/>
</dbReference>
<protein>
    <submittedName>
        <fullName evidence="4">Glyoxylate/hydroxypyruvate reductase A</fullName>
    </submittedName>
</protein>
<dbReference type="InterPro" id="IPR036291">
    <property type="entry name" value="NAD(P)-bd_dom_sf"/>
</dbReference>
<proteinExistence type="predicted"/>
<dbReference type="Proteomes" id="UP000309667">
    <property type="component" value="Unassembled WGS sequence"/>
</dbReference>
<name>A0ABY2QR78_9HYPH</name>
<evidence type="ECO:0000256" key="2">
    <source>
        <dbReference type="ARBA" id="ARBA00023027"/>
    </source>
</evidence>
<evidence type="ECO:0000313" key="5">
    <source>
        <dbReference type="Proteomes" id="UP000309667"/>
    </source>
</evidence>
<evidence type="ECO:0000313" key="4">
    <source>
        <dbReference type="EMBL" id="THV12525.1"/>
    </source>
</evidence>
<dbReference type="RefSeq" id="WP_136559319.1">
    <property type="nucleotide sequence ID" value="NZ_STGT01000004.1"/>
</dbReference>
<reference evidence="4 5" key="1">
    <citation type="submission" date="2019-04" db="EMBL/GenBank/DDBJ databases">
        <title>Genome sequence of strain 7209-2.</title>
        <authorList>
            <person name="Gao J."/>
            <person name="Sun J."/>
        </authorList>
    </citation>
    <scope>NUCLEOTIDE SEQUENCE [LARGE SCALE GENOMIC DNA]</scope>
    <source>
        <strain evidence="4 5">7209-2</strain>
    </source>
</reference>
<dbReference type="PANTHER" id="PTHR43333">
    <property type="entry name" value="2-HACID_DH_C DOMAIN-CONTAINING PROTEIN"/>
    <property type="match status" value="1"/>
</dbReference>
<dbReference type="Gene3D" id="3.40.50.720">
    <property type="entry name" value="NAD(P)-binding Rossmann-like Domain"/>
    <property type="match status" value="2"/>
</dbReference>
<organism evidence="4 5">
    <name type="scientific">Rhizobium rhizophilum</name>
    <dbReference type="NCBI Taxonomy" id="1850373"/>
    <lineage>
        <taxon>Bacteria</taxon>
        <taxon>Pseudomonadati</taxon>
        <taxon>Pseudomonadota</taxon>
        <taxon>Alphaproteobacteria</taxon>
        <taxon>Hyphomicrobiales</taxon>
        <taxon>Rhizobiaceae</taxon>
        <taxon>Rhizobium/Agrobacterium group</taxon>
        <taxon>Rhizobium</taxon>
    </lineage>
</organism>
<dbReference type="EMBL" id="STGT01000004">
    <property type="protein sequence ID" value="THV12525.1"/>
    <property type="molecule type" value="Genomic_DNA"/>
</dbReference>
<accession>A0ABY2QR78</accession>
<evidence type="ECO:0000256" key="1">
    <source>
        <dbReference type="ARBA" id="ARBA00023002"/>
    </source>
</evidence>
<sequence length="313" mass="33790">MTSPIAFIARDRETTSAWCDALSSSMPGETIVPFADLTACEKAEVQIAIVANPDPAELAELHGLAWIQSLWAGVERLLTEMGPAAPPIVRLVDPELARTMAEAVLAWTYYLQREMPAYRQQQEQGVWKQRAYKHPRDITIGLLGLGTLGAAAAERLTGAGFCVKGWSRSPKTLQEPETYFGEAALDAVLSSSDIVVCLVPLTFETRGLINARRLAAMKRGANLINFSRGAVVVAEDLITALDSEHLSHAVLDVFDVEPLPGTSPLWSHPKVTVLPHISAPTDPDTAAAIVAANIRAYRRDGIVPATISATRGY</sequence>
<keyword evidence="1" id="KW-0560">Oxidoreductase</keyword>
<keyword evidence="2" id="KW-0520">NAD</keyword>
<comment type="caution">
    <text evidence="4">The sequence shown here is derived from an EMBL/GenBank/DDBJ whole genome shotgun (WGS) entry which is preliminary data.</text>
</comment>